<proteinExistence type="predicted"/>
<comment type="caution">
    <text evidence="2">The sequence shown here is derived from an EMBL/GenBank/DDBJ whole genome shotgun (WGS) entry which is preliminary data.</text>
</comment>
<dbReference type="EMBL" id="JXTB01000256">
    <property type="protein sequence ID" value="PON49681.1"/>
    <property type="molecule type" value="Genomic_DNA"/>
</dbReference>
<dbReference type="Proteomes" id="UP000237105">
    <property type="component" value="Unassembled WGS sequence"/>
</dbReference>
<organism evidence="2 3">
    <name type="scientific">Parasponia andersonii</name>
    <name type="common">Sponia andersonii</name>
    <dbReference type="NCBI Taxonomy" id="3476"/>
    <lineage>
        <taxon>Eukaryota</taxon>
        <taxon>Viridiplantae</taxon>
        <taxon>Streptophyta</taxon>
        <taxon>Embryophyta</taxon>
        <taxon>Tracheophyta</taxon>
        <taxon>Spermatophyta</taxon>
        <taxon>Magnoliopsida</taxon>
        <taxon>eudicotyledons</taxon>
        <taxon>Gunneridae</taxon>
        <taxon>Pentapetalae</taxon>
        <taxon>rosids</taxon>
        <taxon>fabids</taxon>
        <taxon>Rosales</taxon>
        <taxon>Cannabaceae</taxon>
        <taxon>Parasponia</taxon>
    </lineage>
</organism>
<dbReference type="OrthoDB" id="1682477at2759"/>
<protein>
    <submittedName>
        <fullName evidence="2">Uncharacterized protein</fullName>
    </submittedName>
</protein>
<feature type="compositionally biased region" description="Basic residues" evidence="1">
    <location>
        <begin position="14"/>
        <end position="26"/>
    </location>
</feature>
<keyword evidence="3" id="KW-1185">Reference proteome</keyword>
<feature type="region of interest" description="Disordered" evidence="1">
    <location>
        <begin position="1"/>
        <end position="27"/>
    </location>
</feature>
<evidence type="ECO:0000256" key="1">
    <source>
        <dbReference type="SAM" id="MobiDB-lite"/>
    </source>
</evidence>
<reference evidence="3" key="1">
    <citation type="submission" date="2016-06" db="EMBL/GenBank/DDBJ databases">
        <title>Parallel loss of symbiosis genes in relatives of nitrogen-fixing non-legume Parasponia.</title>
        <authorList>
            <person name="Van Velzen R."/>
            <person name="Holmer R."/>
            <person name="Bu F."/>
            <person name="Rutten L."/>
            <person name="Van Zeijl A."/>
            <person name="Liu W."/>
            <person name="Santuari L."/>
            <person name="Cao Q."/>
            <person name="Sharma T."/>
            <person name="Shen D."/>
            <person name="Roswanjaya Y."/>
            <person name="Wardhani T."/>
            <person name="Kalhor M.S."/>
            <person name="Jansen J."/>
            <person name="Van den Hoogen J."/>
            <person name="Gungor B."/>
            <person name="Hartog M."/>
            <person name="Hontelez J."/>
            <person name="Verver J."/>
            <person name="Yang W.-C."/>
            <person name="Schijlen E."/>
            <person name="Repin R."/>
            <person name="Schilthuizen M."/>
            <person name="Schranz E."/>
            <person name="Heidstra R."/>
            <person name="Miyata K."/>
            <person name="Fedorova E."/>
            <person name="Kohlen W."/>
            <person name="Bisseling T."/>
            <person name="Smit S."/>
            <person name="Geurts R."/>
        </authorList>
    </citation>
    <scope>NUCLEOTIDE SEQUENCE [LARGE SCALE GENOMIC DNA]</scope>
    <source>
        <strain evidence="3">cv. WU1-14</strain>
    </source>
</reference>
<evidence type="ECO:0000313" key="3">
    <source>
        <dbReference type="Proteomes" id="UP000237105"/>
    </source>
</evidence>
<evidence type="ECO:0000313" key="2">
    <source>
        <dbReference type="EMBL" id="PON49681.1"/>
    </source>
</evidence>
<accession>A0A2P5BLK7</accession>
<gene>
    <name evidence="2" type="ORF">PanWU01x14_228450</name>
</gene>
<dbReference type="AlphaFoldDB" id="A0A2P5BLK7"/>
<name>A0A2P5BLK7_PARAD</name>
<feature type="compositionally biased region" description="Polar residues" evidence="1">
    <location>
        <begin position="1"/>
        <end position="11"/>
    </location>
</feature>
<sequence>MGASRTRSNLLTRPRARLQPKAGAKHRQYDKNIPRLTATVRGETAQPEVGSSDRKSTAHRVVSGASLAALENPEDRVAYPCWLPLTERIVSLSLSSVAFPLGCNGNLEVIPMSRAVLCILTAAHITCAQGWWPLTSVHLARASRVATTRRPPISLGAQGRWPLIKLPLAHNDPSPLMECCRPPPLLPPSSHVEDPWKPWLVMAI</sequence>